<dbReference type="EMBL" id="JARIHO010000046">
    <property type="protein sequence ID" value="KAJ7323617.1"/>
    <property type="molecule type" value="Genomic_DNA"/>
</dbReference>
<accession>A0AAD6ZJ43</accession>
<name>A0AAD6ZJ43_9AGAR</name>
<sequence length="156" mass="17446">MGWACSLHPRRDPHHRLLMPIPSVFLQGVDPHLFSTQCIHHHGNAACIKAPSYSRVSLALAFFRVYELLVRRSLQAPCTLSSLLSSLSWLVLAPTFDGLVFAVVPPLLSFRVSPWLGSAFVLLSARSLRHLLRSIIYLLHNPVSSCLHTRSFARQA</sequence>
<protein>
    <submittedName>
        <fullName evidence="1">Uncharacterized protein</fullName>
    </submittedName>
</protein>
<evidence type="ECO:0000313" key="2">
    <source>
        <dbReference type="Proteomes" id="UP001218218"/>
    </source>
</evidence>
<gene>
    <name evidence="1" type="ORF">DFH08DRAFT_348580</name>
</gene>
<reference evidence="1" key="1">
    <citation type="submission" date="2023-03" db="EMBL/GenBank/DDBJ databases">
        <title>Massive genome expansion in bonnet fungi (Mycena s.s.) driven by repeated elements and novel gene families across ecological guilds.</title>
        <authorList>
            <consortium name="Lawrence Berkeley National Laboratory"/>
            <person name="Harder C.B."/>
            <person name="Miyauchi S."/>
            <person name="Viragh M."/>
            <person name="Kuo A."/>
            <person name="Thoen E."/>
            <person name="Andreopoulos B."/>
            <person name="Lu D."/>
            <person name="Skrede I."/>
            <person name="Drula E."/>
            <person name="Henrissat B."/>
            <person name="Morin E."/>
            <person name="Kohler A."/>
            <person name="Barry K."/>
            <person name="LaButti K."/>
            <person name="Morin E."/>
            <person name="Salamov A."/>
            <person name="Lipzen A."/>
            <person name="Mereny Z."/>
            <person name="Hegedus B."/>
            <person name="Baldrian P."/>
            <person name="Stursova M."/>
            <person name="Weitz H."/>
            <person name="Taylor A."/>
            <person name="Grigoriev I.V."/>
            <person name="Nagy L.G."/>
            <person name="Martin F."/>
            <person name="Kauserud H."/>
        </authorList>
    </citation>
    <scope>NUCLEOTIDE SEQUENCE</scope>
    <source>
        <strain evidence="1">CBHHK002</strain>
    </source>
</reference>
<organism evidence="1 2">
    <name type="scientific">Mycena albidolilacea</name>
    <dbReference type="NCBI Taxonomy" id="1033008"/>
    <lineage>
        <taxon>Eukaryota</taxon>
        <taxon>Fungi</taxon>
        <taxon>Dikarya</taxon>
        <taxon>Basidiomycota</taxon>
        <taxon>Agaricomycotina</taxon>
        <taxon>Agaricomycetes</taxon>
        <taxon>Agaricomycetidae</taxon>
        <taxon>Agaricales</taxon>
        <taxon>Marasmiineae</taxon>
        <taxon>Mycenaceae</taxon>
        <taxon>Mycena</taxon>
    </lineage>
</organism>
<evidence type="ECO:0000313" key="1">
    <source>
        <dbReference type="EMBL" id="KAJ7323617.1"/>
    </source>
</evidence>
<dbReference type="Proteomes" id="UP001218218">
    <property type="component" value="Unassembled WGS sequence"/>
</dbReference>
<comment type="caution">
    <text evidence="1">The sequence shown here is derived from an EMBL/GenBank/DDBJ whole genome shotgun (WGS) entry which is preliminary data.</text>
</comment>
<dbReference type="AlphaFoldDB" id="A0AAD6ZJ43"/>
<proteinExistence type="predicted"/>
<keyword evidence="2" id="KW-1185">Reference proteome</keyword>